<dbReference type="KEGG" id="hbv:ABIV_1561"/>
<sequence length="230" mass="27107">MKEKIYLIPGLMTDERLWSRVKPYLDEKYELIHLPIPYSEDFDEINKILDKQITDEKINLLGFSLGGYLATYYTVTFPNKVKRLFLLSSTPSATEEKDIPRREKKLQEAREGNFTLLDEKKAVELLEVKDDKQLVKLVCDMFNELGNETFASQLALTLKREELFTKLNELKIPTYLYYSLEDRLLNHTSIKALEKIEHDFKINHRVGTSHNISLEVPKEFCKEIEQWMQI</sequence>
<dbReference type="AlphaFoldDB" id="A0AAX2AAA4"/>
<dbReference type="InterPro" id="IPR000073">
    <property type="entry name" value="AB_hydrolase_1"/>
</dbReference>
<dbReference type="Gene3D" id="3.40.50.1820">
    <property type="entry name" value="alpha/beta hydrolase"/>
    <property type="match status" value="1"/>
</dbReference>
<feature type="domain" description="AB hydrolase-1" evidence="2">
    <location>
        <begin position="42"/>
        <end position="193"/>
    </location>
</feature>
<reference evidence="4 6" key="1">
    <citation type="submission" date="2017-10" db="EMBL/GenBank/DDBJ databases">
        <title>Genomics of the genus Arcobacter.</title>
        <authorList>
            <person name="Perez-Cataluna A."/>
            <person name="Figueras M.J."/>
        </authorList>
    </citation>
    <scope>NUCLEOTIDE SEQUENCE [LARGE SCALE GENOMIC DNA]</scope>
    <source>
        <strain evidence="4 6">CECT 7835</strain>
    </source>
</reference>
<gene>
    <name evidence="3" type="ORF">ABIV_1561</name>
    <name evidence="4" type="ORF">CRV05_04390</name>
</gene>
<evidence type="ECO:0000313" key="3">
    <source>
        <dbReference type="EMBL" id="AXH12554.1"/>
    </source>
</evidence>
<proteinExistence type="predicted"/>
<dbReference type="EMBL" id="CP031217">
    <property type="protein sequence ID" value="AXH12554.1"/>
    <property type="molecule type" value="Genomic_DNA"/>
</dbReference>
<dbReference type="GO" id="GO:0016020">
    <property type="term" value="C:membrane"/>
    <property type="evidence" value="ECO:0007669"/>
    <property type="project" value="TreeGrafter"/>
</dbReference>
<keyword evidence="6" id="KW-1185">Reference proteome</keyword>
<reference evidence="3 5" key="2">
    <citation type="submission" date="2018-07" db="EMBL/GenBank/DDBJ databases">
        <title>Complete genome of the Arcobacter bivalviorum type strain LMG 26154.</title>
        <authorList>
            <person name="Miller W.G."/>
            <person name="Yee E."/>
            <person name="Bono J.L."/>
        </authorList>
    </citation>
    <scope>NUCLEOTIDE SEQUENCE [LARGE SCALE GENOMIC DNA]</scope>
    <source>
        <strain evidence="3 5">LMG 26154</strain>
    </source>
</reference>
<dbReference type="PANTHER" id="PTHR43798:SF31">
    <property type="entry name" value="AB HYDROLASE SUPERFAMILY PROTEIN YCLE"/>
    <property type="match status" value="1"/>
</dbReference>
<dbReference type="Proteomes" id="UP000253850">
    <property type="component" value="Chromosome"/>
</dbReference>
<evidence type="ECO:0000313" key="4">
    <source>
        <dbReference type="EMBL" id="RXK10522.1"/>
    </source>
</evidence>
<dbReference type="EMBL" id="PDKM01000002">
    <property type="protein sequence ID" value="RXK10522.1"/>
    <property type="molecule type" value="Genomic_DNA"/>
</dbReference>
<dbReference type="RefSeq" id="WP_114839380.1">
    <property type="nucleotide sequence ID" value="NZ_CP031217.1"/>
</dbReference>
<dbReference type="InterPro" id="IPR050266">
    <property type="entry name" value="AB_hydrolase_sf"/>
</dbReference>
<organism evidence="4 6">
    <name type="scientific">Halarcobacter bivalviorum</name>
    <dbReference type="NCBI Taxonomy" id="663364"/>
    <lineage>
        <taxon>Bacteria</taxon>
        <taxon>Pseudomonadati</taxon>
        <taxon>Campylobacterota</taxon>
        <taxon>Epsilonproteobacteria</taxon>
        <taxon>Campylobacterales</taxon>
        <taxon>Arcobacteraceae</taxon>
        <taxon>Halarcobacter</taxon>
    </lineage>
</organism>
<evidence type="ECO:0000259" key="2">
    <source>
        <dbReference type="Pfam" id="PF00561"/>
    </source>
</evidence>
<keyword evidence="1 3" id="KW-0378">Hydrolase</keyword>
<dbReference type="PANTHER" id="PTHR43798">
    <property type="entry name" value="MONOACYLGLYCEROL LIPASE"/>
    <property type="match status" value="1"/>
</dbReference>
<dbReference type="GO" id="GO:0016787">
    <property type="term" value="F:hydrolase activity"/>
    <property type="evidence" value="ECO:0007669"/>
    <property type="project" value="UniProtKB-KW"/>
</dbReference>
<protein>
    <submittedName>
        <fullName evidence="3">Alpha/beta hydrolase family protein</fullName>
    </submittedName>
</protein>
<dbReference type="SUPFAM" id="SSF53474">
    <property type="entry name" value="alpha/beta-Hydrolases"/>
    <property type="match status" value="1"/>
</dbReference>
<evidence type="ECO:0000313" key="6">
    <source>
        <dbReference type="Proteomes" id="UP000289193"/>
    </source>
</evidence>
<dbReference type="Proteomes" id="UP000289193">
    <property type="component" value="Unassembled WGS sequence"/>
</dbReference>
<evidence type="ECO:0000313" key="5">
    <source>
        <dbReference type="Proteomes" id="UP000253850"/>
    </source>
</evidence>
<name>A0AAX2AAA4_9BACT</name>
<dbReference type="Pfam" id="PF00561">
    <property type="entry name" value="Abhydrolase_1"/>
    <property type="match status" value="1"/>
</dbReference>
<accession>A0AAX2AAA4</accession>
<dbReference type="InterPro" id="IPR029058">
    <property type="entry name" value="AB_hydrolase_fold"/>
</dbReference>
<evidence type="ECO:0000256" key="1">
    <source>
        <dbReference type="ARBA" id="ARBA00022801"/>
    </source>
</evidence>